<evidence type="ECO:0000313" key="17">
    <source>
        <dbReference type="EMBL" id="QLI56213.1"/>
    </source>
</evidence>
<protein>
    <recommendedName>
        <fullName evidence="4">Small capsomere-interacting protein</fullName>
    </recommendedName>
</protein>
<evidence type="ECO:0000313" key="13">
    <source>
        <dbReference type="EMBL" id="ALH45277.1"/>
    </source>
</evidence>
<comment type="subunit">
    <text evidence="4">Interacts with the major capsid protein/MCP.</text>
</comment>
<evidence type="ECO:0000313" key="8">
    <source>
        <dbReference type="EMBL" id="ALH44663.1"/>
    </source>
</evidence>
<feature type="compositionally biased region" description="Polar residues" evidence="5">
    <location>
        <begin position="120"/>
        <end position="139"/>
    </location>
</feature>
<dbReference type="EMBL" id="KT271468">
    <property type="protein sequence ID" value="ALH45539.1"/>
    <property type="molecule type" value="Genomic_DNA"/>
</dbReference>
<dbReference type="EMBL" id="KT271462">
    <property type="protein sequence ID" value="ALH45015.1"/>
    <property type="molecule type" value="Genomic_DNA"/>
</dbReference>
<evidence type="ECO:0000256" key="3">
    <source>
        <dbReference type="ARBA" id="ARBA00022844"/>
    </source>
</evidence>
<dbReference type="EMBL" id="KT271464">
    <property type="protein sequence ID" value="ALH45189.1"/>
    <property type="molecule type" value="Genomic_DNA"/>
</dbReference>
<proteinExistence type="inferred from homology"/>
<dbReference type="EMBL" id="KT271465">
    <property type="protein sequence ID" value="ALH45277.1"/>
    <property type="molecule type" value="Genomic_DNA"/>
</dbReference>
<evidence type="ECO:0000313" key="9">
    <source>
        <dbReference type="EMBL" id="ALH44751.1"/>
    </source>
</evidence>
<evidence type="ECO:0000313" key="6">
    <source>
        <dbReference type="EMBL" id="ALH44312.1"/>
    </source>
</evidence>
<name>A0A0N9RNS8_HHV8</name>
<accession>A0A0N9RNS8</accession>
<dbReference type="EMBL" id="MT510668">
    <property type="protein sequence ID" value="QLI56213.1"/>
    <property type="molecule type" value="Genomic_DNA"/>
</dbReference>
<dbReference type="EMBL" id="MT510667">
    <property type="protein sequence ID" value="QLI56124.1"/>
    <property type="molecule type" value="Genomic_DNA"/>
</dbReference>
<keyword evidence="1 4" id="KW-0167">Capsid protein</keyword>
<dbReference type="EMBL" id="KT271454">
    <property type="protein sequence ID" value="ALH44312.1"/>
    <property type="molecule type" value="Genomic_DNA"/>
</dbReference>
<sequence>MSNFKVRDPVIQERLDHDYAHHPLVARMNTLDQGNMSQAEYLVQKRHYLVFLIAHHYYEAYLRRMGGIQRRDHLQTLRDQKPRERADRVSAASAYDAGTFTVPSRPGPTSGTTPGGQDSLGVSGSSITTLSSGAHSLSPASDILTTLSSTTETAAPSVADARKPPSGKKK</sequence>
<evidence type="ECO:0000313" key="14">
    <source>
        <dbReference type="EMBL" id="ALH45539.1"/>
    </source>
</evidence>
<dbReference type="EMBL" id="KT271460">
    <property type="protein sequence ID" value="ALH44839.1"/>
    <property type="molecule type" value="Genomic_DNA"/>
</dbReference>
<dbReference type="GO" id="GO:0016032">
    <property type="term" value="P:viral process"/>
    <property type="evidence" value="ECO:0007669"/>
    <property type="project" value="UniProtKB-UniRule"/>
</dbReference>
<dbReference type="GO" id="GO:0019028">
    <property type="term" value="C:viral capsid"/>
    <property type="evidence" value="ECO:0007669"/>
    <property type="project" value="UniProtKB-UniRule"/>
</dbReference>
<organism evidence="7">
    <name type="scientific">Human herpesvirus 8</name>
    <name type="common">HHV-8</name>
    <name type="synonym">Kaposi's sarcoma-associated herpesvirus</name>
    <dbReference type="NCBI Taxonomy" id="37296"/>
    <lineage>
        <taxon>Viruses</taxon>
        <taxon>Duplodnaviria</taxon>
        <taxon>Heunggongvirae</taxon>
        <taxon>Peploviricota</taxon>
        <taxon>Herviviricetes</taxon>
        <taxon>Herpesvirales</taxon>
        <taxon>Orthoherpesviridae</taxon>
        <taxon>Gammaherpesvirinae</taxon>
        <taxon>Rhadinovirus</taxon>
        <taxon>Rhadinovirus humangamma8</taxon>
    </lineage>
</organism>
<evidence type="ECO:0000313" key="10">
    <source>
        <dbReference type="EMBL" id="ALH44839.1"/>
    </source>
</evidence>
<evidence type="ECO:0000313" key="12">
    <source>
        <dbReference type="EMBL" id="ALH45189.1"/>
    </source>
</evidence>
<dbReference type="EMBL" id="KT271459">
    <property type="protein sequence ID" value="ALH44751.1"/>
    <property type="molecule type" value="Genomic_DNA"/>
</dbReference>
<dbReference type="InterPro" id="IPR009299">
    <property type="entry name" value="Herpes_capsid"/>
</dbReference>
<reference evidence="15" key="3">
    <citation type="submission" date="2020-07" db="EMBL/GenBank/DDBJ databases">
        <title>Tumor-specific changes in Kaposi sarcoma-associated herpesvirus genomes in Ugandan adults with Kaposi sarcoma.</title>
        <authorList>
            <person name="Goldman J.D."/>
            <person name="Zhao H."/>
            <person name="Pankow A.P."/>
            <person name="Okuku F."/>
            <person name="Schmitt M.W."/>
            <person name="Chen L.H."/>
            <person name="Hill C.A."/>
            <person name="Casper C."/>
            <person name="Phipps W.T."/>
            <person name="Mullins J.I."/>
        </authorList>
    </citation>
    <scope>NUCLEOTIDE SEQUENCE</scope>
    <source>
        <strain evidence="15">U020-B</strain>
        <strain evidence="16">U020-C</strain>
        <strain evidence="17">U020-o1</strain>
        <strain evidence="18">U023-o1</strain>
    </source>
</reference>
<evidence type="ECO:0000313" key="15">
    <source>
        <dbReference type="EMBL" id="QLI56035.1"/>
    </source>
</evidence>
<feature type="compositionally biased region" description="Low complexity" evidence="5">
    <location>
        <begin position="101"/>
        <end position="116"/>
    </location>
</feature>
<comment type="similarity">
    <text evidence="4">Belongs to the herpesviridae small capsomere-interacting protein family.</text>
</comment>
<organismHost>
    <name type="scientific">Homo sapiens</name>
    <name type="common">Human</name>
    <dbReference type="NCBI Taxonomy" id="9606"/>
</organismHost>
<reference evidence="7" key="1">
    <citation type="journal article" date="2015" name="J. Virol.">
        <title>Whole-Genome Sequencing of Kaposi's Sarcoma-Associated Herpesvirus from Zambian Kaposi's Sarcoma Biopsy Specimens Reveals Unique Viral Diversity.</title>
        <authorList>
            <person name="Olp L.N."/>
            <person name="Jeanniard A."/>
            <person name="Marimo C."/>
            <person name="West J.T."/>
            <person name="Wood C."/>
        </authorList>
    </citation>
    <scope>NUCLEOTIDE SEQUENCE</scope>
    <source>
        <strain evidence="6">ZM027</strain>
        <strain evidence="7">ZM102</strain>
        <strain evidence="8">ZM106</strain>
        <strain evidence="9">ZM108</strain>
        <strain evidence="10">ZM114</strain>
        <strain evidence="11">ZM117</strain>
        <strain evidence="12">ZM121</strain>
        <strain evidence="13">ZM123</strain>
        <strain evidence="14">ZM130</strain>
    </source>
</reference>
<comment type="function">
    <text evidence="4">Participates in the assembly of the infectious particles by decorating the outer surface of the capsid shell and thus forming a layer between the capsid and the tegument. Complexes composed of the major capsid protein and small capsomere-interacting protein/SCP assemble together in the host cytoplasm and are translocated to the nucleus, where they accumulate and participate in capsid assembly.</text>
</comment>
<reference evidence="15" key="2">
    <citation type="submission" date="2020-05" db="EMBL/GenBank/DDBJ databases">
        <authorList>
            <person name="Santiago J.C.A."/>
        </authorList>
    </citation>
    <scope>NUCLEOTIDE SEQUENCE</scope>
    <source>
        <strain evidence="15">U020-B</strain>
        <strain evidence="16">U020-C</strain>
        <strain evidence="17">U020-o1</strain>
        <strain evidence="18">U023-o1</strain>
    </source>
</reference>
<evidence type="ECO:0000313" key="11">
    <source>
        <dbReference type="EMBL" id="ALH45015.1"/>
    </source>
</evidence>
<feature type="region of interest" description="Disordered" evidence="5">
    <location>
        <begin position="77"/>
        <end position="170"/>
    </location>
</feature>
<dbReference type="GO" id="GO:0042025">
    <property type="term" value="C:host cell nucleus"/>
    <property type="evidence" value="ECO:0007669"/>
    <property type="project" value="UniProtKB-SubCell"/>
</dbReference>
<evidence type="ECO:0000313" key="7">
    <source>
        <dbReference type="EMBL" id="ALH44575.1"/>
    </source>
</evidence>
<keyword evidence="3 4" id="KW-0946">Virion</keyword>
<dbReference type="HAMAP" id="MF_04022">
    <property type="entry name" value="HSV_SCP_gammahv"/>
    <property type="match status" value="1"/>
</dbReference>
<dbReference type="EMBL" id="KT271458">
    <property type="protein sequence ID" value="ALH44663.1"/>
    <property type="molecule type" value="Genomic_DNA"/>
</dbReference>
<evidence type="ECO:0000313" key="18">
    <source>
        <dbReference type="EMBL" id="QLI56302.1"/>
    </source>
</evidence>
<comment type="subcellular location">
    <subcellularLocation>
        <location evidence="4">Virion</location>
    </subcellularLocation>
    <subcellularLocation>
        <location evidence="4">Host nucleus</location>
    </subcellularLocation>
</comment>
<evidence type="ECO:0000256" key="4">
    <source>
        <dbReference type="HAMAP-Rule" id="MF_04022"/>
    </source>
</evidence>
<evidence type="ECO:0000256" key="5">
    <source>
        <dbReference type="SAM" id="MobiDB-lite"/>
    </source>
</evidence>
<evidence type="ECO:0000256" key="1">
    <source>
        <dbReference type="ARBA" id="ARBA00022561"/>
    </source>
</evidence>
<keyword evidence="2 4" id="KW-1048">Host nucleus</keyword>
<dbReference type="EMBL" id="MT510666">
    <property type="protein sequence ID" value="QLI56035.1"/>
    <property type="molecule type" value="Genomic_DNA"/>
</dbReference>
<dbReference type="EMBL" id="MT510669">
    <property type="protein sequence ID" value="QLI56302.1"/>
    <property type="molecule type" value="Genomic_DNA"/>
</dbReference>
<gene>
    <name evidence="7" type="primary">ORF65</name>
    <name evidence="4" type="synonym">SCP</name>
</gene>
<dbReference type="EMBL" id="KT271457">
    <property type="protein sequence ID" value="ALH44575.1"/>
    <property type="molecule type" value="Genomic_DNA"/>
</dbReference>
<feature type="compositionally biased region" description="Basic and acidic residues" evidence="5">
    <location>
        <begin position="77"/>
        <end position="88"/>
    </location>
</feature>
<evidence type="ECO:0000313" key="16">
    <source>
        <dbReference type="EMBL" id="QLI56124.1"/>
    </source>
</evidence>
<feature type="compositionally biased region" description="Low complexity" evidence="5">
    <location>
        <begin position="144"/>
        <end position="155"/>
    </location>
</feature>
<dbReference type="Pfam" id="PF06112">
    <property type="entry name" value="Herpes_capsid"/>
    <property type="match status" value="1"/>
</dbReference>
<evidence type="ECO:0000256" key="2">
    <source>
        <dbReference type="ARBA" id="ARBA00022562"/>
    </source>
</evidence>